<evidence type="ECO:0000256" key="4">
    <source>
        <dbReference type="ARBA" id="ARBA00022692"/>
    </source>
</evidence>
<evidence type="ECO:0000313" key="9">
    <source>
        <dbReference type="EMBL" id="MBP1964561.1"/>
    </source>
</evidence>
<dbReference type="EMBL" id="JAGGKV010000009">
    <property type="protein sequence ID" value="MBP1964561.1"/>
    <property type="molecule type" value="Genomic_DNA"/>
</dbReference>
<evidence type="ECO:0000256" key="7">
    <source>
        <dbReference type="SAM" id="Phobius"/>
    </source>
</evidence>
<reference evidence="9 10" key="1">
    <citation type="submission" date="2021-03" db="EMBL/GenBank/DDBJ databases">
        <title>Genomic Encyclopedia of Type Strains, Phase IV (KMG-IV): sequencing the most valuable type-strain genomes for metagenomic binning, comparative biology and taxonomic classification.</title>
        <authorList>
            <person name="Goeker M."/>
        </authorList>
    </citation>
    <scope>NUCLEOTIDE SEQUENCE [LARGE SCALE GENOMIC DNA]</scope>
    <source>
        <strain evidence="9 10">DSM 24950</strain>
    </source>
</reference>
<keyword evidence="5 7" id="KW-1133">Transmembrane helix</keyword>
<dbReference type="Gene3D" id="1.20.1250.20">
    <property type="entry name" value="MFS general substrate transporter like domains"/>
    <property type="match status" value="1"/>
</dbReference>
<feature type="transmembrane region" description="Helical" evidence="7">
    <location>
        <begin position="273"/>
        <end position="293"/>
    </location>
</feature>
<feature type="domain" description="Major facilitator superfamily (MFS) profile" evidence="8">
    <location>
        <begin position="18"/>
        <end position="483"/>
    </location>
</feature>
<evidence type="ECO:0000256" key="5">
    <source>
        <dbReference type="ARBA" id="ARBA00022989"/>
    </source>
</evidence>
<proteinExistence type="predicted"/>
<dbReference type="Proteomes" id="UP001519344">
    <property type="component" value="Unassembled WGS sequence"/>
</dbReference>
<feature type="transmembrane region" description="Helical" evidence="7">
    <location>
        <begin position="60"/>
        <end position="77"/>
    </location>
</feature>
<protein>
    <submittedName>
        <fullName evidence="9">EmrB/QacA subfamily drug resistance transporter</fullName>
    </submittedName>
</protein>
<feature type="transmembrane region" description="Helical" evidence="7">
    <location>
        <begin position="109"/>
        <end position="132"/>
    </location>
</feature>
<dbReference type="PROSITE" id="PS50850">
    <property type="entry name" value="MFS"/>
    <property type="match status" value="1"/>
</dbReference>
<comment type="caution">
    <text evidence="9">The sequence shown here is derived from an EMBL/GenBank/DDBJ whole genome shotgun (WGS) entry which is preliminary data.</text>
</comment>
<organism evidence="9 10">
    <name type="scientific">Paenibacillus aceris</name>
    <dbReference type="NCBI Taxonomy" id="869555"/>
    <lineage>
        <taxon>Bacteria</taxon>
        <taxon>Bacillati</taxon>
        <taxon>Bacillota</taxon>
        <taxon>Bacilli</taxon>
        <taxon>Bacillales</taxon>
        <taxon>Paenibacillaceae</taxon>
        <taxon>Paenibacillus</taxon>
    </lineage>
</organism>
<feature type="transmembrane region" description="Helical" evidence="7">
    <location>
        <begin position="205"/>
        <end position="223"/>
    </location>
</feature>
<evidence type="ECO:0000259" key="8">
    <source>
        <dbReference type="PROSITE" id="PS50850"/>
    </source>
</evidence>
<keyword evidence="3" id="KW-1003">Cell membrane</keyword>
<dbReference type="InterPro" id="IPR020846">
    <property type="entry name" value="MFS_dom"/>
</dbReference>
<gene>
    <name evidence="9" type="ORF">J2Z65_003784</name>
</gene>
<dbReference type="Gene3D" id="1.20.1720.10">
    <property type="entry name" value="Multidrug resistance protein D"/>
    <property type="match status" value="1"/>
</dbReference>
<keyword evidence="4 7" id="KW-0812">Transmembrane</keyword>
<evidence type="ECO:0000256" key="6">
    <source>
        <dbReference type="ARBA" id="ARBA00023136"/>
    </source>
</evidence>
<dbReference type="PANTHER" id="PTHR42718">
    <property type="entry name" value="MAJOR FACILITATOR SUPERFAMILY MULTIDRUG TRANSPORTER MFSC"/>
    <property type="match status" value="1"/>
</dbReference>
<dbReference type="Pfam" id="PF07690">
    <property type="entry name" value="MFS_1"/>
    <property type="match status" value="1"/>
</dbReference>
<feature type="transmembrane region" description="Helical" evidence="7">
    <location>
        <begin position="305"/>
        <end position="325"/>
    </location>
</feature>
<dbReference type="InterPro" id="IPR011701">
    <property type="entry name" value="MFS"/>
</dbReference>
<evidence type="ECO:0000313" key="10">
    <source>
        <dbReference type="Proteomes" id="UP001519344"/>
    </source>
</evidence>
<dbReference type="InterPro" id="IPR036259">
    <property type="entry name" value="MFS_trans_sf"/>
</dbReference>
<evidence type="ECO:0000256" key="2">
    <source>
        <dbReference type="ARBA" id="ARBA00022448"/>
    </source>
</evidence>
<keyword evidence="6 7" id="KW-0472">Membrane</keyword>
<feature type="transmembrane region" description="Helical" evidence="7">
    <location>
        <begin position="337"/>
        <end position="355"/>
    </location>
</feature>
<feature type="transmembrane region" description="Helical" evidence="7">
    <location>
        <begin position="402"/>
        <end position="425"/>
    </location>
</feature>
<dbReference type="SUPFAM" id="SSF103473">
    <property type="entry name" value="MFS general substrate transporter"/>
    <property type="match status" value="1"/>
</dbReference>
<feature type="transmembrane region" description="Helical" evidence="7">
    <location>
        <begin position="84"/>
        <end position="103"/>
    </location>
</feature>
<evidence type="ECO:0000256" key="1">
    <source>
        <dbReference type="ARBA" id="ARBA00004651"/>
    </source>
</evidence>
<feature type="transmembrane region" description="Helical" evidence="7">
    <location>
        <begin position="171"/>
        <end position="193"/>
    </location>
</feature>
<name>A0ABS4I0W4_9BACL</name>
<feature type="transmembrane region" description="Helical" evidence="7">
    <location>
        <begin position="361"/>
        <end position="381"/>
    </location>
</feature>
<keyword evidence="10" id="KW-1185">Reference proteome</keyword>
<sequence>MSSSTTELTRRSFSSRIVLAIILACQLMIILDGSIVITSLPEIGRSLHLSATDLSWVQNAYSLTFGGLLLLGARAGDLLGRRRIFMMGIGLFTLASLIAGFAHSAESLLIARSIQGLAAAFAAPSTLALLMVSFPEGKERMRAISLYSAVSGAGGSVGLVLGGILTDLISWRWGMFINVPIGIVIILLAPRYLMETPRIKGRFDIVGAITSTLGMTSIVYGFVRAASDGWSNNGTIVSFIAGVVLLAMFIRIEKRAEQPITPLRLFASRERTGAYMARLLFVGGMSAMFFFLTQFLQGVTDFNPLVAGIAFIPMTGVMFGMVYAVPGLMSRFGSTKLLIGGVIIALAGMTWLSRITVDSSYFPNIAIPLVILGIGAGVVFIPLTSSGIAGVERGDAGAASGLVNVAHQMGASLGLAILITVFGSASRTAADHPLIGATPHKQAQYVLSHASAASITGSVIFLLLALIAIIVLIQKNPLVNRIKHQVKPNAYKAEQL</sequence>
<comment type="subcellular location">
    <subcellularLocation>
        <location evidence="1">Cell membrane</location>
        <topology evidence="1">Multi-pass membrane protein</topology>
    </subcellularLocation>
</comment>
<feature type="transmembrane region" description="Helical" evidence="7">
    <location>
        <begin position="235"/>
        <end position="252"/>
    </location>
</feature>
<dbReference type="PANTHER" id="PTHR42718:SF46">
    <property type="entry name" value="BLR6921 PROTEIN"/>
    <property type="match status" value="1"/>
</dbReference>
<dbReference type="CDD" id="cd17321">
    <property type="entry name" value="MFS_MMR_MDR_like"/>
    <property type="match status" value="1"/>
</dbReference>
<feature type="transmembrane region" description="Helical" evidence="7">
    <location>
        <begin position="17"/>
        <end position="40"/>
    </location>
</feature>
<feature type="transmembrane region" description="Helical" evidence="7">
    <location>
        <begin position="144"/>
        <end position="165"/>
    </location>
</feature>
<evidence type="ECO:0000256" key="3">
    <source>
        <dbReference type="ARBA" id="ARBA00022475"/>
    </source>
</evidence>
<accession>A0ABS4I0W4</accession>
<keyword evidence="2" id="KW-0813">Transport</keyword>
<dbReference type="RefSeq" id="WP_167057601.1">
    <property type="nucleotide sequence ID" value="NZ_JAAOZR010000017.1"/>
</dbReference>
<feature type="transmembrane region" description="Helical" evidence="7">
    <location>
        <begin position="445"/>
        <end position="473"/>
    </location>
</feature>